<dbReference type="Proteomes" id="UP001054945">
    <property type="component" value="Unassembled WGS sequence"/>
</dbReference>
<dbReference type="EMBL" id="BPLR01017234">
    <property type="protein sequence ID" value="GIY89617.1"/>
    <property type="molecule type" value="Genomic_DNA"/>
</dbReference>
<dbReference type="AlphaFoldDB" id="A0AAV4X382"/>
<evidence type="ECO:0000313" key="2">
    <source>
        <dbReference type="Proteomes" id="UP001054945"/>
    </source>
</evidence>
<accession>A0AAV4X382</accession>
<comment type="caution">
    <text evidence="1">The sequence shown here is derived from an EMBL/GenBank/DDBJ whole genome shotgun (WGS) entry which is preliminary data.</text>
</comment>
<sequence>MLDGFKNSRLTGIYYEESDNKFGNPPFLRLTHRKPLDDISNIPFQNGIIPSRIAILLSFGLVEFSINKMNTPAEPLKFCL</sequence>
<reference evidence="1 2" key="1">
    <citation type="submission" date="2021-06" db="EMBL/GenBank/DDBJ databases">
        <title>Caerostris extrusa draft genome.</title>
        <authorList>
            <person name="Kono N."/>
            <person name="Arakawa K."/>
        </authorList>
    </citation>
    <scope>NUCLEOTIDE SEQUENCE [LARGE SCALE GENOMIC DNA]</scope>
</reference>
<organism evidence="1 2">
    <name type="scientific">Caerostris extrusa</name>
    <name type="common">Bark spider</name>
    <name type="synonym">Caerostris bankana</name>
    <dbReference type="NCBI Taxonomy" id="172846"/>
    <lineage>
        <taxon>Eukaryota</taxon>
        <taxon>Metazoa</taxon>
        <taxon>Ecdysozoa</taxon>
        <taxon>Arthropoda</taxon>
        <taxon>Chelicerata</taxon>
        <taxon>Arachnida</taxon>
        <taxon>Araneae</taxon>
        <taxon>Araneomorphae</taxon>
        <taxon>Entelegynae</taxon>
        <taxon>Araneoidea</taxon>
        <taxon>Araneidae</taxon>
        <taxon>Caerostris</taxon>
    </lineage>
</organism>
<name>A0AAV4X382_CAEEX</name>
<protein>
    <submittedName>
        <fullName evidence="1">Uncharacterized protein</fullName>
    </submittedName>
</protein>
<gene>
    <name evidence="1" type="ORF">CEXT_258721</name>
</gene>
<keyword evidence="2" id="KW-1185">Reference proteome</keyword>
<proteinExistence type="predicted"/>
<evidence type="ECO:0000313" key="1">
    <source>
        <dbReference type="EMBL" id="GIY89617.1"/>
    </source>
</evidence>